<evidence type="ECO:0000256" key="1">
    <source>
        <dbReference type="ARBA" id="ARBA00005695"/>
    </source>
</evidence>
<proteinExistence type="inferred from homology"/>
<dbReference type="InterPro" id="IPR000914">
    <property type="entry name" value="SBP_5_dom"/>
</dbReference>
<name>A0AA37VFR6_9BACT</name>
<dbReference type="RefSeq" id="WP_284351742.1">
    <property type="nucleotide sequence ID" value="NZ_BRXS01000006.1"/>
</dbReference>
<dbReference type="CDD" id="cd08513">
    <property type="entry name" value="PBP2_thermophilic_Hb8_like"/>
    <property type="match status" value="1"/>
</dbReference>
<comment type="caution">
    <text evidence="5">The sequence shown here is derived from an EMBL/GenBank/DDBJ whole genome shotgun (WGS) entry which is preliminary data.</text>
</comment>
<dbReference type="PANTHER" id="PTHR30290:SF9">
    <property type="entry name" value="OLIGOPEPTIDE-BINDING PROTEIN APPA"/>
    <property type="match status" value="1"/>
</dbReference>
<dbReference type="Gene3D" id="3.10.105.10">
    <property type="entry name" value="Dipeptide-binding Protein, Domain 3"/>
    <property type="match status" value="1"/>
</dbReference>
<dbReference type="GO" id="GO:0043190">
    <property type="term" value="C:ATP-binding cassette (ABC) transporter complex"/>
    <property type="evidence" value="ECO:0007669"/>
    <property type="project" value="InterPro"/>
</dbReference>
<evidence type="ECO:0000256" key="3">
    <source>
        <dbReference type="ARBA" id="ARBA00022729"/>
    </source>
</evidence>
<dbReference type="Gene3D" id="3.40.190.10">
    <property type="entry name" value="Periplasmic binding protein-like II"/>
    <property type="match status" value="1"/>
</dbReference>
<dbReference type="InterPro" id="IPR030678">
    <property type="entry name" value="Peptide/Ni-bd"/>
</dbReference>
<dbReference type="InterPro" id="IPR039424">
    <property type="entry name" value="SBP_5"/>
</dbReference>
<keyword evidence="2" id="KW-0813">Transport</keyword>
<protein>
    <submittedName>
        <fullName evidence="5">Peptide-binding protein</fullName>
    </submittedName>
</protein>
<accession>A0AA37VFR6</accession>
<dbReference type="GO" id="GO:0015833">
    <property type="term" value="P:peptide transport"/>
    <property type="evidence" value="ECO:0007669"/>
    <property type="project" value="TreeGrafter"/>
</dbReference>
<dbReference type="Proteomes" id="UP001161325">
    <property type="component" value="Unassembled WGS sequence"/>
</dbReference>
<evidence type="ECO:0000313" key="5">
    <source>
        <dbReference type="EMBL" id="GLC27299.1"/>
    </source>
</evidence>
<keyword evidence="3" id="KW-0732">Signal</keyword>
<dbReference type="AlphaFoldDB" id="A0AA37VFR6"/>
<dbReference type="GO" id="GO:1904680">
    <property type="term" value="F:peptide transmembrane transporter activity"/>
    <property type="evidence" value="ECO:0007669"/>
    <property type="project" value="TreeGrafter"/>
</dbReference>
<feature type="domain" description="Solute-binding protein family 5" evidence="4">
    <location>
        <begin position="79"/>
        <end position="444"/>
    </location>
</feature>
<comment type="similarity">
    <text evidence="1">Belongs to the bacterial solute-binding protein 5 family.</text>
</comment>
<sequence length="550" mass="59607">MRTRPVLLSAVLALAACGDSRGPQPSSAPQSLVIATPADADALVPPLVASTAGKQVMDMMFDYLATLGDSMVVDGDRGFTPQLARSWQWAPDSMSVAFAIDPRARWHDGKPVTASDVRFSFGLYVHPAVGSPHAATFAGIDSVTVRDSLTAVVWWKRRSPEQFYQIAYNLVVMPEHALGSAPRGDLLASDYAKKPFGSGRFRLQDWRRRDRIELVADSANYRGRPAFDRLVWTIAPDPAAAALRVLAGEADVLETVRGDVVKKVAQSERVRAEPYGSLDYGYLVFNQRDAKAARRANPLFADRTVRLALSRAVDREAVVRSALDSLGQVALGPVTRAQATHDPSLQAPAFDLAAAGAALDSAGWRVDPKDGVRRRGGKPLAFSLLVPSSSSTRMRLAVLLQAQFKAVGAQVELEPVDAPTFVERLTKGSFDAALNVWRTDPSPAGLRQSWGTPRGDDVGANFGRYANATFDAVLDSAAAEFAPAQRLAMYRRAYRIVLDDAPAIWLYEPRNLAAVSRRVQPVGMRADAWWAHLAEWKPAGPLQTADAGGR</sequence>
<gene>
    <name evidence="5" type="ORF">rosag_38120</name>
</gene>
<dbReference type="SUPFAM" id="SSF53850">
    <property type="entry name" value="Periplasmic binding protein-like II"/>
    <property type="match status" value="1"/>
</dbReference>
<evidence type="ECO:0000313" key="6">
    <source>
        <dbReference type="Proteomes" id="UP001161325"/>
    </source>
</evidence>
<dbReference type="PROSITE" id="PS51257">
    <property type="entry name" value="PROKAR_LIPOPROTEIN"/>
    <property type="match status" value="1"/>
</dbReference>
<dbReference type="PANTHER" id="PTHR30290">
    <property type="entry name" value="PERIPLASMIC BINDING COMPONENT OF ABC TRANSPORTER"/>
    <property type="match status" value="1"/>
</dbReference>
<reference evidence="5" key="1">
    <citation type="submission" date="2022-08" db="EMBL/GenBank/DDBJ databases">
        <title>Draft genome sequencing of Roseisolibacter agri AW1220.</title>
        <authorList>
            <person name="Tobiishi Y."/>
            <person name="Tonouchi A."/>
        </authorList>
    </citation>
    <scope>NUCLEOTIDE SEQUENCE</scope>
    <source>
        <strain evidence="5">AW1220</strain>
    </source>
</reference>
<dbReference type="PIRSF" id="PIRSF002741">
    <property type="entry name" value="MppA"/>
    <property type="match status" value="1"/>
</dbReference>
<dbReference type="Pfam" id="PF00496">
    <property type="entry name" value="SBP_bac_5"/>
    <property type="match status" value="1"/>
</dbReference>
<keyword evidence="6" id="KW-1185">Reference proteome</keyword>
<evidence type="ECO:0000259" key="4">
    <source>
        <dbReference type="Pfam" id="PF00496"/>
    </source>
</evidence>
<dbReference type="EMBL" id="BRXS01000006">
    <property type="protein sequence ID" value="GLC27299.1"/>
    <property type="molecule type" value="Genomic_DNA"/>
</dbReference>
<dbReference type="GO" id="GO:0030288">
    <property type="term" value="C:outer membrane-bounded periplasmic space"/>
    <property type="evidence" value="ECO:0007669"/>
    <property type="project" value="UniProtKB-ARBA"/>
</dbReference>
<dbReference type="Gene3D" id="3.90.76.10">
    <property type="entry name" value="Dipeptide-binding Protein, Domain 1"/>
    <property type="match status" value="1"/>
</dbReference>
<organism evidence="5 6">
    <name type="scientific">Roseisolibacter agri</name>
    <dbReference type="NCBI Taxonomy" id="2014610"/>
    <lineage>
        <taxon>Bacteria</taxon>
        <taxon>Pseudomonadati</taxon>
        <taxon>Gemmatimonadota</taxon>
        <taxon>Gemmatimonadia</taxon>
        <taxon>Gemmatimonadales</taxon>
        <taxon>Gemmatimonadaceae</taxon>
        <taxon>Roseisolibacter</taxon>
    </lineage>
</organism>
<evidence type="ECO:0000256" key="2">
    <source>
        <dbReference type="ARBA" id="ARBA00022448"/>
    </source>
</evidence>